<dbReference type="RefSeq" id="WP_147167734.1">
    <property type="nucleotide sequence ID" value="NZ_VOOR01000022.1"/>
</dbReference>
<organism evidence="2 3">
    <name type="scientific">Phaeodactylibacter luteus</name>
    <dbReference type="NCBI Taxonomy" id="1564516"/>
    <lineage>
        <taxon>Bacteria</taxon>
        <taxon>Pseudomonadati</taxon>
        <taxon>Bacteroidota</taxon>
        <taxon>Saprospiria</taxon>
        <taxon>Saprospirales</taxon>
        <taxon>Haliscomenobacteraceae</taxon>
        <taxon>Phaeodactylibacter</taxon>
    </lineage>
</organism>
<dbReference type="GO" id="GO:0008168">
    <property type="term" value="F:methyltransferase activity"/>
    <property type="evidence" value="ECO:0007669"/>
    <property type="project" value="UniProtKB-KW"/>
</dbReference>
<dbReference type="PANTHER" id="PTHR13369">
    <property type="match status" value="1"/>
</dbReference>
<keyword evidence="2" id="KW-0489">Methyltransferase</keyword>
<dbReference type="OrthoDB" id="5502211at2"/>
<evidence type="ECO:0000259" key="1">
    <source>
        <dbReference type="Pfam" id="PF13679"/>
    </source>
</evidence>
<dbReference type="Gene3D" id="3.40.50.150">
    <property type="entry name" value="Vaccinia Virus protein VP39"/>
    <property type="match status" value="1"/>
</dbReference>
<evidence type="ECO:0000313" key="2">
    <source>
        <dbReference type="EMBL" id="TXB62866.1"/>
    </source>
</evidence>
<feature type="domain" description="Methyltransferase" evidence="1">
    <location>
        <begin position="156"/>
        <end position="292"/>
    </location>
</feature>
<dbReference type="GO" id="GO:0005737">
    <property type="term" value="C:cytoplasm"/>
    <property type="evidence" value="ECO:0007669"/>
    <property type="project" value="TreeGrafter"/>
</dbReference>
<dbReference type="CDD" id="cd02440">
    <property type="entry name" value="AdoMet_MTases"/>
    <property type="match status" value="1"/>
</dbReference>
<dbReference type="InterPro" id="IPR029063">
    <property type="entry name" value="SAM-dependent_MTases_sf"/>
</dbReference>
<name>A0A5C6RKI7_9BACT</name>
<sequence length="390" mass="43655">MDPKAQFLAQFRQSIADGHFIKLTLSKAGGEDKEFKNVYARLITLKGEPHLSFTLRYATRDITKNHPPQEAEAMLGLWLGQDFLHGVLFTRDTDITLQYNRKRKPRLFSAKASLHEAPAQNHDQAKQYLIAAEGSPYLQAMGIASSTGKIKADGQRKFRQINKYIEIFDTLLSQAKSLPNDPHIVDMGAGKGYLTFALYDHLVNNRRLRPVITGIELRENLVVFGNELAAKAGYESLSFRAQDIFDFRPERIDVLIALHACDIATDIAIAKGVQAGAEIIVVAPCCHKQVRKAMAPPEELQPVLRHGILLERQAELLTDGIRALVMEANGYETKVFEFISTEHTSKNLMIVGVKGKANEKAMAEIAQLKARFGISEHYLETLLRQHAKVD</sequence>
<dbReference type="Proteomes" id="UP000321580">
    <property type="component" value="Unassembled WGS sequence"/>
</dbReference>
<dbReference type="SUPFAM" id="SSF53335">
    <property type="entry name" value="S-adenosyl-L-methionine-dependent methyltransferases"/>
    <property type="match status" value="1"/>
</dbReference>
<dbReference type="EMBL" id="VOOR01000022">
    <property type="protein sequence ID" value="TXB62866.1"/>
    <property type="molecule type" value="Genomic_DNA"/>
</dbReference>
<dbReference type="GO" id="GO:0032259">
    <property type="term" value="P:methylation"/>
    <property type="evidence" value="ECO:0007669"/>
    <property type="project" value="UniProtKB-KW"/>
</dbReference>
<reference evidence="2 3" key="1">
    <citation type="submission" date="2019-08" db="EMBL/GenBank/DDBJ databases">
        <title>Genome of Phaeodactylibacter luteus.</title>
        <authorList>
            <person name="Bowman J.P."/>
        </authorList>
    </citation>
    <scope>NUCLEOTIDE SEQUENCE [LARGE SCALE GENOMIC DNA]</scope>
    <source>
        <strain evidence="2 3">KCTC 42180</strain>
    </source>
</reference>
<dbReference type="InterPro" id="IPR025714">
    <property type="entry name" value="Methyltranfer_dom"/>
</dbReference>
<proteinExistence type="predicted"/>
<accession>A0A5C6RKI7</accession>
<keyword evidence="3" id="KW-1185">Reference proteome</keyword>
<evidence type="ECO:0000313" key="3">
    <source>
        <dbReference type="Proteomes" id="UP000321580"/>
    </source>
</evidence>
<dbReference type="Pfam" id="PF13679">
    <property type="entry name" value="Methyltransf_32"/>
    <property type="match status" value="1"/>
</dbReference>
<dbReference type="PANTHER" id="PTHR13369:SF3">
    <property type="entry name" value="METHYLTRANSFERASE DOMAIN-CONTAINING PROTEIN"/>
    <property type="match status" value="1"/>
</dbReference>
<gene>
    <name evidence="2" type="ORF">FRY97_11760</name>
</gene>
<protein>
    <submittedName>
        <fullName evidence="2">SAM-dependent methyltransferase</fullName>
    </submittedName>
</protein>
<comment type="caution">
    <text evidence="2">The sequence shown here is derived from an EMBL/GenBank/DDBJ whole genome shotgun (WGS) entry which is preliminary data.</text>
</comment>
<keyword evidence="2" id="KW-0808">Transferase</keyword>
<dbReference type="AlphaFoldDB" id="A0A5C6RKI7"/>